<evidence type="ECO:0000256" key="5">
    <source>
        <dbReference type="ARBA" id="ARBA00022692"/>
    </source>
</evidence>
<evidence type="ECO:0000313" key="11">
    <source>
        <dbReference type="EMBL" id="QEP30612.1"/>
    </source>
</evidence>
<keyword evidence="4 9" id="KW-0997">Cell inner membrane</keyword>
<protein>
    <recommendedName>
        <fullName evidence="9">TRAP transporter small permease protein</fullName>
    </recommendedName>
</protein>
<sequence>MGVNKRVLSILFAVEAAVSVSAYIVIAGLLLVDVAMREFGFGSIWGAQRISVYLMIVIGFLGLGLAASRGRHLRPHFMDWVIPEVKAKLAERIGSVLMALIFGSFAIIGAQFMLEAIEYGDLARVIKIPLWYIQIIVPYAFFSTALRYLIFALDPELRPEEALE</sequence>
<comment type="similarity">
    <text evidence="8 9">Belongs to the TRAP transporter small permease family.</text>
</comment>
<evidence type="ECO:0000256" key="1">
    <source>
        <dbReference type="ARBA" id="ARBA00004429"/>
    </source>
</evidence>
<dbReference type="GO" id="GO:0022857">
    <property type="term" value="F:transmembrane transporter activity"/>
    <property type="evidence" value="ECO:0007669"/>
    <property type="project" value="UniProtKB-UniRule"/>
</dbReference>
<dbReference type="InterPro" id="IPR055348">
    <property type="entry name" value="DctQ"/>
</dbReference>
<feature type="transmembrane region" description="Helical" evidence="9">
    <location>
        <begin position="7"/>
        <end position="30"/>
    </location>
</feature>
<dbReference type="EMBL" id="CP043621">
    <property type="protein sequence ID" value="QEP30612.1"/>
    <property type="molecule type" value="Genomic_DNA"/>
</dbReference>
<evidence type="ECO:0000256" key="2">
    <source>
        <dbReference type="ARBA" id="ARBA00022448"/>
    </source>
</evidence>
<organism evidence="11 12">
    <name type="scientific">Pukyongiella litopenaei</name>
    <dbReference type="NCBI Taxonomy" id="2605946"/>
    <lineage>
        <taxon>Bacteria</taxon>
        <taxon>Pseudomonadati</taxon>
        <taxon>Pseudomonadota</taxon>
        <taxon>Alphaproteobacteria</taxon>
        <taxon>Rhodobacterales</taxon>
        <taxon>Paracoccaceae</taxon>
        <taxon>Pukyongiella</taxon>
    </lineage>
</organism>
<evidence type="ECO:0000256" key="7">
    <source>
        <dbReference type="ARBA" id="ARBA00023136"/>
    </source>
</evidence>
<evidence type="ECO:0000256" key="4">
    <source>
        <dbReference type="ARBA" id="ARBA00022519"/>
    </source>
</evidence>
<dbReference type="PANTHER" id="PTHR35011">
    <property type="entry name" value="2,3-DIKETO-L-GULONATE TRAP TRANSPORTER SMALL PERMEASE PROTEIN YIAM"/>
    <property type="match status" value="1"/>
</dbReference>
<gene>
    <name evidence="11" type="ORF">C6Y53_20645</name>
</gene>
<evidence type="ECO:0000313" key="12">
    <source>
        <dbReference type="Proteomes" id="UP000237655"/>
    </source>
</evidence>
<dbReference type="Pfam" id="PF04290">
    <property type="entry name" value="DctQ"/>
    <property type="match status" value="1"/>
</dbReference>
<dbReference type="InterPro" id="IPR007387">
    <property type="entry name" value="TRAP_DctQ"/>
</dbReference>
<proteinExistence type="inferred from homology"/>
<evidence type="ECO:0000259" key="10">
    <source>
        <dbReference type="Pfam" id="PF04290"/>
    </source>
</evidence>
<comment type="subcellular location">
    <subcellularLocation>
        <location evidence="1 9">Cell inner membrane</location>
        <topology evidence="1 9">Multi-pass membrane protein</topology>
    </subcellularLocation>
</comment>
<keyword evidence="11" id="KW-0614">Plasmid</keyword>
<keyword evidence="3" id="KW-1003">Cell membrane</keyword>
<geneLocation type="plasmid" evidence="11 12">
    <name>p3</name>
</geneLocation>
<keyword evidence="2 9" id="KW-0813">Transport</keyword>
<keyword evidence="6 9" id="KW-1133">Transmembrane helix</keyword>
<feature type="domain" description="Tripartite ATP-independent periplasmic transporters DctQ component" evidence="10">
    <location>
        <begin position="26"/>
        <end position="152"/>
    </location>
</feature>
<evidence type="ECO:0000256" key="8">
    <source>
        <dbReference type="ARBA" id="ARBA00038436"/>
    </source>
</evidence>
<accession>A0A5C2H6M1</accession>
<dbReference type="GO" id="GO:0015740">
    <property type="term" value="P:C4-dicarboxylate transport"/>
    <property type="evidence" value="ECO:0007669"/>
    <property type="project" value="TreeGrafter"/>
</dbReference>
<reference evidence="11 12" key="1">
    <citation type="submission" date="2019-09" db="EMBL/GenBank/DDBJ databases">
        <title>Novel bacterium SH-1.</title>
        <authorList>
            <person name="Kim Y.-S."/>
            <person name="Kim K.-H."/>
        </authorList>
    </citation>
    <scope>NUCLEOTIDE SEQUENCE [LARGE SCALE GENOMIC DNA]</scope>
    <source>
        <strain evidence="11 12">SH-1</strain>
        <plasmid evidence="11 12">p3</plasmid>
    </source>
</reference>
<feature type="transmembrane region" description="Helical" evidence="9">
    <location>
        <begin position="130"/>
        <end position="150"/>
    </location>
</feature>
<dbReference type="KEGG" id="thas:C6Y53_20645"/>
<dbReference type="RefSeq" id="WP_149615782.1">
    <property type="nucleotide sequence ID" value="NZ_CP043621.1"/>
</dbReference>
<comment type="function">
    <text evidence="9">Part of the tripartite ATP-independent periplasmic (TRAP) transport system.</text>
</comment>
<keyword evidence="5 9" id="KW-0812">Transmembrane</keyword>
<dbReference type="PANTHER" id="PTHR35011:SF10">
    <property type="entry name" value="TRAP TRANSPORTER SMALL PERMEASE PROTEIN"/>
    <property type="match status" value="1"/>
</dbReference>
<name>A0A5C2H6M1_9RHOB</name>
<dbReference type="AlphaFoldDB" id="A0A5C2H6M1"/>
<evidence type="ECO:0000256" key="9">
    <source>
        <dbReference type="RuleBase" id="RU369079"/>
    </source>
</evidence>
<evidence type="ECO:0000256" key="3">
    <source>
        <dbReference type="ARBA" id="ARBA00022475"/>
    </source>
</evidence>
<evidence type="ECO:0000256" key="6">
    <source>
        <dbReference type="ARBA" id="ARBA00022989"/>
    </source>
</evidence>
<dbReference type="GO" id="GO:0005886">
    <property type="term" value="C:plasma membrane"/>
    <property type="evidence" value="ECO:0007669"/>
    <property type="project" value="UniProtKB-SubCell"/>
</dbReference>
<keyword evidence="7 9" id="KW-0472">Membrane</keyword>
<comment type="subunit">
    <text evidence="9">The complex comprises the extracytoplasmic solute receptor protein and the two transmembrane proteins.</text>
</comment>
<keyword evidence="12" id="KW-1185">Reference proteome</keyword>
<feature type="transmembrane region" description="Helical" evidence="9">
    <location>
        <begin position="89"/>
        <end position="110"/>
    </location>
</feature>
<feature type="transmembrane region" description="Helical" evidence="9">
    <location>
        <begin position="50"/>
        <end position="68"/>
    </location>
</feature>
<dbReference type="Proteomes" id="UP000237655">
    <property type="component" value="Plasmid p3"/>
</dbReference>